<reference evidence="1 2" key="1">
    <citation type="submission" date="2016-10" db="EMBL/GenBank/DDBJ databases">
        <authorList>
            <person name="Cai Z."/>
        </authorList>
    </citation>
    <scope>NUCLEOTIDE SEQUENCE [LARGE SCALE GENOMIC DNA]</scope>
</reference>
<proteinExistence type="predicted"/>
<evidence type="ECO:0008006" key="3">
    <source>
        <dbReference type="Google" id="ProtNLM"/>
    </source>
</evidence>
<gene>
    <name evidence="1" type="ORF">BQ4739_LOCUS19343</name>
</gene>
<protein>
    <recommendedName>
        <fullName evidence="3">F-box domain-containing protein</fullName>
    </recommendedName>
</protein>
<sequence length="249" mass="27135">MMLRRRTAVDSTVFITALEHPSLNSDPKVLCAAAQVCSAWRDAVQQCGACNLDVDLSRVPIQQLESFAAWLPGHATLVRSITAKAMTNSYDRVGGLSRMKYIAAAQQLLQPALQQSQLLPEEASASASRKCLSSGKPAQQLHRLRLHWYHTDWAKPAGMLAALPAYSLTALELDWEYQDIIGVDGSTLSALLARLSSLQQLRLAAQCSRAGIPGECLAGIASLGQLTELVLQGQWRQLPQRAKQPVQQP</sequence>
<dbReference type="EMBL" id="FNXT01001350">
    <property type="protein sequence ID" value="SZX79050.1"/>
    <property type="molecule type" value="Genomic_DNA"/>
</dbReference>
<keyword evidence="2" id="KW-1185">Reference proteome</keyword>
<dbReference type="AlphaFoldDB" id="A0A383WNL4"/>
<organism evidence="1 2">
    <name type="scientific">Tetradesmus obliquus</name>
    <name type="common">Green alga</name>
    <name type="synonym">Acutodesmus obliquus</name>
    <dbReference type="NCBI Taxonomy" id="3088"/>
    <lineage>
        <taxon>Eukaryota</taxon>
        <taxon>Viridiplantae</taxon>
        <taxon>Chlorophyta</taxon>
        <taxon>core chlorophytes</taxon>
        <taxon>Chlorophyceae</taxon>
        <taxon>CS clade</taxon>
        <taxon>Sphaeropleales</taxon>
        <taxon>Scenedesmaceae</taxon>
        <taxon>Tetradesmus</taxon>
    </lineage>
</organism>
<evidence type="ECO:0000313" key="1">
    <source>
        <dbReference type="EMBL" id="SZX79050.1"/>
    </source>
</evidence>
<name>A0A383WNL4_TETOB</name>
<accession>A0A383WNL4</accession>
<evidence type="ECO:0000313" key="2">
    <source>
        <dbReference type="Proteomes" id="UP000256970"/>
    </source>
</evidence>
<dbReference type="Proteomes" id="UP000256970">
    <property type="component" value="Unassembled WGS sequence"/>
</dbReference>